<dbReference type="OrthoDB" id="7989680at2759"/>
<organism evidence="3 4">
    <name type="scientific">Cotesia congregata</name>
    <name type="common">Parasitoid wasp</name>
    <name type="synonym">Apanteles congregatus</name>
    <dbReference type="NCBI Taxonomy" id="51543"/>
    <lineage>
        <taxon>Eukaryota</taxon>
        <taxon>Metazoa</taxon>
        <taxon>Ecdysozoa</taxon>
        <taxon>Arthropoda</taxon>
        <taxon>Hexapoda</taxon>
        <taxon>Insecta</taxon>
        <taxon>Pterygota</taxon>
        <taxon>Neoptera</taxon>
        <taxon>Endopterygota</taxon>
        <taxon>Hymenoptera</taxon>
        <taxon>Apocrita</taxon>
        <taxon>Ichneumonoidea</taxon>
        <taxon>Braconidae</taxon>
        <taxon>Microgastrinae</taxon>
        <taxon>Cotesia</taxon>
    </lineage>
</organism>
<reference evidence="3" key="1">
    <citation type="submission" date="2021-04" db="EMBL/GenBank/DDBJ databases">
        <authorList>
            <person name="Chebbi M.A.C M."/>
        </authorList>
    </citation>
    <scope>NUCLEOTIDE SEQUENCE</scope>
</reference>
<proteinExistence type="predicted"/>
<evidence type="ECO:0000313" key="3">
    <source>
        <dbReference type="EMBL" id="CAG5100539.1"/>
    </source>
</evidence>
<dbReference type="PROSITE" id="PS50878">
    <property type="entry name" value="RT_POL"/>
    <property type="match status" value="1"/>
</dbReference>
<gene>
    <name evidence="3" type="ORF">HICCMSTLAB_LOCUS9612</name>
</gene>
<feature type="domain" description="Reverse transcriptase" evidence="2">
    <location>
        <begin position="1"/>
        <end position="154"/>
    </location>
</feature>
<evidence type="ECO:0000259" key="2">
    <source>
        <dbReference type="PROSITE" id="PS50878"/>
    </source>
</evidence>
<keyword evidence="4" id="KW-1185">Reference proteome</keyword>
<dbReference type="AlphaFoldDB" id="A0A8J2HIM2"/>
<dbReference type="InterPro" id="IPR000477">
    <property type="entry name" value="RT_dom"/>
</dbReference>
<sequence>MVHGKSFITWDGINLSTLTFTILEGLQQGTVTSPILFIIYTSSILNILGLNSGNNSHSGVYADDEVAYVADSKIPIIQDRLTKIVNEKYKTYKLWNLKMNPEKSVTILFRKTVNEITPPTVRLIKTFQITVTDKDTGEEFPIPNQKVKYLGINFDYLLRMNKHHTIQLNKAKKAFRANSRIFCDRNIDSKAKLICYQLLVRPIMSYAAPIWWNIGPSVMEKYRKFERSCLKKCLGRYRSPESNYLKYLSNKEIYNLANIPRFDNFCLTLTRNYFSTINEIDNNIIKNLKIENIELIKRMTKSNYSPPEIFTNLDRQGCMQDGNNVPIIYHIRRHCAKKAIFTELDNIPAESIVYSKALPARDKDSLERLSEKYWWLQGEAKHLDEIRRRARHKQQQIQRRQRDRCQARRRHRHRQ</sequence>
<evidence type="ECO:0000313" key="4">
    <source>
        <dbReference type="Proteomes" id="UP000786811"/>
    </source>
</evidence>
<dbReference type="Pfam" id="PF00078">
    <property type="entry name" value="RVT_1"/>
    <property type="match status" value="1"/>
</dbReference>
<evidence type="ECO:0000256" key="1">
    <source>
        <dbReference type="SAM" id="MobiDB-lite"/>
    </source>
</evidence>
<dbReference type="EMBL" id="CAJNRD030001122">
    <property type="protein sequence ID" value="CAG5100539.1"/>
    <property type="molecule type" value="Genomic_DNA"/>
</dbReference>
<feature type="region of interest" description="Disordered" evidence="1">
    <location>
        <begin position="388"/>
        <end position="415"/>
    </location>
</feature>
<dbReference type="Proteomes" id="UP000786811">
    <property type="component" value="Unassembled WGS sequence"/>
</dbReference>
<accession>A0A8J2HIM2</accession>
<name>A0A8J2HIM2_COTCN</name>
<protein>
    <recommendedName>
        <fullName evidence="2">Reverse transcriptase domain-containing protein</fullName>
    </recommendedName>
</protein>
<comment type="caution">
    <text evidence="3">The sequence shown here is derived from an EMBL/GenBank/DDBJ whole genome shotgun (WGS) entry which is preliminary data.</text>
</comment>
<dbReference type="PANTHER" id="PTHR33332">
    <property type="entry name" value="REVERSE TRANSCRIPTASE DOMAIN-CONTAINING PROTEIN"/>
    <property type="match status" value="1"/>
</dbReference>